<keyword evidence="3" id="KW-1185">Reference proteome</keyword>
<keyword evidence="1" id="KW-0812">Transmembrane</keyword>
<evidence type="ECO:0000256" key="1">
    <source>
        <dbReference type="SAM" id="Phobius"/>
    </source>
</evidence>
<proteinExistence type="predicted"/>
<evidence type="ECO:0000313" key="2">
    <source>
        <dbReference type="EMBL" id="KAJ7716121.1"/>
    </source>
</evidence>
<gene>
    <name evidence="2" type="ORF">B0H16DRAFT_1476924</name>
</gene>
<dbReference type="EMBL" id="JARKIB010000296">
    <property type="protein sequence ID" value="KAJ7716121.1"/>
    <property type="molecule type" value="Genomic_DNA"/>
</dbReference>
<name>A0AAD7MGP4_9AGAR</name>
<keyword evidence="1" id="KW-1133">Transmembrane helix</keyword>
<dbReference type="AlphaFoldDB" id="A0AAD7MGP4"/>
<accession>A0AAD7MGP4</accession>
<reference evidence="2" key="1">
    <citation type="submission" date="2023-03" db="EMBL/GenBank/DDBJ databases">
        <title>Massive genome expansion in bonnet fungi (Mycena s.s.) driven by repeated elements and novel gene families across ecological guilds.</title>
        <authorList>
            <consortium name="Lawrence Berkeley National Laboratory"/>
            <person name="Harder C.B."/>
            <person name="Miyauchi S."/>
            <person name="Viragh M."/>
            <person name="Kuo A."/>
            <person name="Thoen E."/>
            <person name="Andreopoulos B."/>
            <person name="Lu D."/>
            <person name="Skrede I."/>
            <person name="Drula E."/>
            <person name="Henrissat B."/>
            <person name="Morin E."/>
            <person name="Kohler A."/>
            <person name="Barry K."/>
            <person name="LaButti K."/>
            <person name="Morin E."/>
            <person name="Salamov A."/>
            <person name="Lipzen A."/>
            <person name="Mereny Z."/>
            <person name="Hegedus B."/>
            <person name="Baldrian P."/>
            <person name="Stursova M."/>
            <person name="Weitz H."/>
            <person name="Taylor A."/>
            <person name="Grigoriev I.V."/>
            <person name="Nagy L.G."/>
            <person name="Martin F."/>
            <person name="Kauserud H."/>
        </authorList>
    </citation>
    <scope>NUCLEOTIDE SEQUENCE</scope>
    <source>
        <strain evidence="2">CBHHK182m</strain>
    </source>
</reference>
<keyword evidence="1" id="KW-0472">Membrane</keyword>
<organism evidence="2 3">
    <name type="scientific">Mycena metata</name>
    <dbReference type="NCBI Taxonomy" id="1033252"/>
    <lineage>
        <taxon>Eukaryota</taxon>
        <taxon>Fungi</taxon>
        <taxon>Dikarya</taxon>
        <taxon>Basidiomycota</taxon>
        <taxon>Agaricomycotina</taxon>
        <taxon>Agaricomycetes</taxon>
        <taxon>Agaricomycetidae</taxon>
        <taxon>Agaricales</taxon>
        <taxon>Marasmiineae</taxon>
        <taxon>Mycenaceae</taxon>
        <taxon>Mycena</taxon>
    </lineage>
</organism>
<protein>
    <submittedName>
        <fullName evidence="2">Uncharacterized protein</fullName>
    </submittedName>
</protein>
<sequence length="191" mass="21528">MPNLPDGSLSILASPLPPVTAAKIMLVIFGLLLIVALLHYASPTRLTRVLSDAMSDLDKVFIEVTTAGLLGLLSAEDMQTVVWTYVFSPTRFPKFQPFGSYHMLRIEVGTLQSDALRNSTSWCTSLYSVFTRSTCLFRCIKQVRDFQRRLQLNRSTDFAERPSQQDKLFAFVIRNGSFPFKLIGALSWLEI</sequence>
<evidence type="ECO:0000313" key="3">
    <source>
        <dbReference type="Proteomes" id="UP001215598"/>
    </source>
</evidence>
<feature type="transmembrane region" description="Helical" evidence="1">
    <location>
        <begin position="20"/>
        <end position="41"/>
    </location>
</feature>
<dbReference type="Proteomes" id="UP001215598">
    <property type="component" value="Unassembled WGS sequence"/>
</dbReference>
<comment type="caution">
    <text evidence="2">The sequence shown here is derived from an EMBL/GenBank/DDBJ whole genome shotgun (WGS) entry which is preliminary data.</text>
</comment>